<evidence type="ECO:0000313" key="1">
    <source>
        <dbReference type="EMBL" id="OKH39380.1"/>
    </source>
</evidence>
<dbReference type="EMBL" id="MRCE01000005">
    <property type="protein sequence ID" value="OKH39380.1"/>
    <property type="molecule type" value="Genomic_DNA"/>
</dbReference>
<dbReference type="Proteomes" id="UP000185860">
    <property type="component" value="Unassembled WGS sequence"/>
</dbReference>
<organism evidence="1 2">
    <name type="scientific">[Phormidium ambiguum] IAM M-71</name>
    <dbReference type="NCBI Taxonomy" id="454136"/>
    <lineage>
        <taxon>Bacteria</taxon>
        <taxon>Bacillati</taxon>
        <taxon>Cyanobacteriota</taxon>
        <taxon>Cyanophyceae</taxon>
        <taxon>Oscillatoriophycideae</taxon>
        <taxon>Aerosakkonematales</taxon>
        <taxon>Aerosakkonemataceae</taxon>
        <taxon>Floridanema</taxon>
    </lineage>
</organism>
<reference evidence="1 2" key="1">
    <citation type="submission" date="2016-11" db="EMBL/GenBank/DDBJ databases">
        <title>Draft Genome Sequences of Nine Cyanobacterial Strains from Diverse Habitats.</title>
        <authorList>
            <person name="Zhu T."/>
            <person name="Hou S."/>
            <person name="Lu X."/>
            <person name="Hess W.R."/>
        </authorList>
    </citation>
    <scope>NUCLEOTIDE SEQUENCE [LARGE SCALE GENOMIC DNA]</scope>
    <source>
        <strain evidence="1 2">IAM M-71</strain>
    </source>
</reference>
<name>A0A1U7IPN4_9CYAN</name>
<accession>A0A1U7IPN4</accession>
<dbReference type="RefSeq" id="WP_073592635.1">
    <property type="nucleotide sequence ID" value="NZ_MRCE01000005.1"/>
</dbReference>
<dbReference type="STRING" id="454136.NIES2119_06470"/>
<dbReference type="AlphaFoldDB" id="A0A1U7IPN4"/>
<evidence type="ECO:0000313" key="2">
    <source>
        <dbReference type="Proteomes" id="UP000185860"/>
    </source>
</evidence>
<proteinExistence type="predicted"/>
<sequence>MALNPVTSACKSCRFYTPEGRRGGNCQQLGVPVRGGWKACSLALPPFAPSWESLEEIFNLQTQVLKVTEVIPMESTPASPVEELEASYVDSYKVTQSEKISV</sequence>
<protein>
    <submittedName>
        <fullName evidence="1">Uncharacterized protein</fullName>
    </submittedName>
</protein>
<dbReference type="OrthoDB" id="515968at2"/>
<comment type="caution">
    <text evidence="1">The sequence shown here is derived from an EMBL/GenBank/DDBJ whole genome shotgun (WGS) entry which is preliminary data.</text>
</comment>
<gene>
    <name evidence="1" type="ORF">NIES2119_06470</name>
</gene>